<evidence type="ECO:0000256" key="1">
    <source>
        <dbReference type="SAM" id="Phobius"/>
    </source>
</evidence>
<dbReference type="RefSeq" id="WP_307341070.1">
    <property type="nucleotide sequence ID" value="NZ_JAUSUQ010000011.1"/>
</dbReference>
<feature type="transmembrane region" description="Helical" evidence="1">
    <location>
        <begin position="64"/>
        <end position="81"/>
    </location>
</feature>
<keyword evidence="3" id="KW-1185">Reference proteome</keyword>
<proteinExistence type="predicted"/>
<keyword evidence="1" id="KW-0812">Transmembrane</keyword>
<organism evidence="2 3">
    <name type="scientific">Caldalkalibacillus uzonensis</name>
    <dbReference type="NCBI Taxonomy" id="353224"/>
    <lineage>
        <taxon>Bacteria</taxon>
        <taxon>Bacillati</taxon>
        <taxon>Bacillota</taxon>
        <taxon>Bacilli</taxon>
        <taxon>Bacillales</taxon>
        <taxon>Bacillaceae</taxon>
        <taxon>Caldalkalibacillus</taxon>
    </lineage>
</organism>
<dbReference type="CDD" id="cd02209">
    <property type="entry name" value="cupin_XRE_C"/>
    <property type="match status" value="1"/>
</dbReference>
<evidence type="ECO:0008006" key="4">
    <source>
        <dbReference type="Google" id="ProtNLM"/>
    </source>
</evidence>
<sequence length="83" mass="9599">MTASLKGLKAQVEKRLMESLLRKSIVRKDESVVDGETYELHTHEAIRFRADKPHRCKNPTASQVALHFVIIFMMIENMGLFQK</sequence>
<dbReference type="InterPro" id="IPR011051">
    <property type="entry name" value="RmlC_Cupin_sf"/>
</dbReference>
<keyword evidence="1" id="KW-1133">Transmembrane helix</keyword>
<dbReference type="EMBL" id="JAUSUQ010000011">
    <property type="protein sequence ID" value="MDQ0340080.1"/>
    <property type="molecule type" value="Genomic_DNA"/>
</dbReference>
<dbReference type="SUPFAM" id="SSF51182">
    <property type="entry name" value="RmlC-like cupins"/>
    <property type="match status" value="1"/>
</dbReference>
<comment type="caution">
    <text evidence="2">The sequence shown here is derived from an EMBL/GenBank/DDBJ whole genome shotgun (WGS) entry which is preliminary data.</text>
</comment>
<dbReference type="Proteomes" id="UP001232445">
    <property type="component" value="Unassembled WGS sequence"/>
</dbReference>
<dbReference type="InterPro" id="IPR014710">
    <property type="entry name" value="RmlC-like_jellyroll"/>
</dbReference>
<accession>A0ABU0CX33</accession>
<name>A0ABU0CX33_9BACI</name>
<protein>
    <recommendedName>
        <fullName evidence="4">Cupin 2 conserved barrel domain-containing protein</fullName>
    </recommendedName>
</protein>
<evidence type="ECO:0000313" key="2">
    <source>
        <dbReference type="EMBL" id="MDQ0340080.1"/>
    </source>
</evidence>
<gene>
    <name evidence="2" type="ORF">J2S00_002875</name>
</gene>
<reference evidence="2 3" key="1">
    <citation type="submission" date="2023-07" db="EMBL/GenBank/DDBJ databases">
        <title>Genomic Encyclopedia of Type Strains, Phase IV (KMG-IV): sequencing the most valuable type-strain genomes for metagenomic binning, comparative biology and taxonomic classification.</title>
        <authorList>
            <person name="Goeker M."/>
        </authorList>
    </citation>
    <scope>NUCLEOTIDE SEQUENCE [LARGE SCALE GENOMIC DNA]</scope>
    <source>
        <strain evidence="2 3">DSM 17740</strain>
    </source>
</reference>
<evidence type="ECO:0000313" key="3">
    <source>
        <dbReference type="Proteomes" id="UP001232445"/>
    </source>
</evidence>
<dbReference type="Gene3D" id="2.60.120.10">
    <property type="entry name" value="Jelly Rolls"/>
    <property type="match status" value="1"/>
</dbReference>
<keyword evidence="1" id="KW-0472">Membrane</keyword>